<comment type="caution">
    <text evidence="7">The sequence shown here is derived from an EMBL/GenBank/DDBJ whole genome shotgun (WGS) entry which is preliminary data.</text>
</comment>
<keyword evidence="2 5" id="KW-0812">Transmembrane</keyword>
<protein>
    <recommendedName>
        <fullName evidence="6">Major facilitator superfamily (MFS) profile domain-containing protein</fullName>
    </recommendedName>
</protein>
<organism evidence="7 8">
    <name type="scientific">Sediminivirga luteola</name>
    <dbReference type="NCBI Taxonomy" id="1774748"/>
    <lineage>
        <taxon>Bacteria</taxon>
        <taxon>Bacillati</taxon>
        <taxon>Actinomycetota</taxon>
        <taxon>Actinomycetes</taxon>
        <taxon>Micrococcales</taxon>
        <taxon>Brevibacteriaceae</taxon>
        <taxon>Sediminivirga</taxon>
    </lineage>
</organism>
<dbReference type="SUPFAM" id="SSF103473">
    <property type="entry name" value="MFS general substrate transporter"/>
    <property type="match status" value="1"/>
</dbReference>
<evidence type="ECO:0000259" key="6">
    <source>
        <dbReference type="PROSITE" id="PS50850"/>
    </source>
</evidence>
<evidence type="ECO:0000256" key="2">
    <source>
        <dbReference type="ARBA" id="ARBA00022692"/>
    </source>
</evidence>
<evidence type="ECO:0000256" key="5">
    <source>
        <dbReference type="SAM" id="Phobius"/>
    </source>
</evidence>
<dbReference type="InterPro" id="IPR020846">
    <property type="entry name" value="MFS_dom"/>
</dbReference>
<proteinExistence type="predicted"/>
<sequence>MSALIMQAVPVHETGAANGLNALMRSLGTPIAAAVAGAILAQSITTVGGVTGTSEGGFLLRITLGLGAVILCVVIAVFIPRPRADQEAASAETGNGS</sequence>
<dbReference type="Proteomes" id="UP000616114">
    <property type="component" value="Unassembled WGS sequence"/>
</dbReference>
<dbReference type="GO" id="GO:0005886">
    <property type="term" value="C:plasma membrane"/>
    <property type="evidence" value="ECO:0007669"/>
    <property type="project" value="UniProtKB-SubCell"/>
</dbReference>
<accession>A0A8J2XLB6</accession>
<reference evidence="7" key="1">
    <citation type="journal article" date="2014" name="Int. J. Syst. Evol. Microbiol.">
        <title>Complete genome sequence of Corynebacterium casei LMG S-19264T (=DSM 44701T), isolated from a smear-ripened cheese.</title>
        <authorList>
            <consortium name="US DOE Joint Genome Institute (JGI-PGF)"/>
            <person name="Walter F."/>
            <person name="Albersmeier A."/>
            <person name="Kalinowski J."/>
            <person name="Ruckert C."/>
        </authorList>
    </citation>
    <scope>NUCLEOTIDE SEQUENCE</scope>
    <source>
        <strain evidence="7">CGMCC 1.12785</strain>
    </source>
</reference>
<dbReference type="GO" id="GO:0022857">
    <property type="term" value="F:transmembrane transporter activity"/>
    <property type="evidence" value="ECO:0007669"/>
    <property type="project" value="InterPro"/>
</dbReference>
<keyword evidence="4 5" id="KW-0472">Membrane</keyword>
<dbReference type="AlphaFoldDB" id="A0A8J2XLB6"/>
<name>A0A8J2XLB6_9MICO</name>
<keyword evidence="3 5" id="KW-1133">Transmembrane helix</keyword>
<feature type="domain" description="Major facilitator superfamily (MFS) profile" evidence="6">
    <location>
        <begin position="1"/>
        <end position="83"/>
    </location>
</feature>
<dbReference type="EMBL" id="BMFY01000011">
    <property type="protein sequence ID" value="GGA21386.1"/>
    <property type="molecule type" value="Genomic_DNA"/>
</dbReference>
<feature type="transmembrane region" description="Helical" evidence="5">
    <location>
        <begin position="58"/>
        <end position="79"/>
    </location>
</feature>
<evidence type="ECO:0000256" key="4">
    <source>
        <dbReference type="ARBA" id="ARBA00023136"/>
    </source>
</evidence>
<dbReference type="Gene3D" id="1.20.1250.20">
    <property type="entry name" value="MFS general substrate transporter like domains"/>
    <property type="match status" value="1"/>
</dbReference>
<dbReference type="InterPro" id="IPR036259">
    <property type="entry name" value="MFS_trans_sf"/>
</dbReference>
<keyword evidence="8" id="KW-1185">Reference proteome</keyword>
<feature type="transmembrane region" description="Helical" evidence="5">
    <location>
        <begin position="31"/>
        <end position="52"/>
    </location>
</feature>
<evidence type="ECO:0000313" key="8">
    <source>
        <dbReference type="Proteomes" id="UP000616114"/>
    </source>
</evidence>
<gene>
    <name evidence="7" type="ORF">GCM10011333_25640</name>
</gene>
<evidence type="ECO:0000256" key="1">
    <source>
        <dbReference type="ARBA" id="ARBA00004651"/>
    </source>
</evidence>
<reference evidence="7" key="2">
    <citation type="submission" date="2020-09" db="EMBL/GenBank/DDBJ databases">
        <authorList>
            <person name="Sun Q."/>
            <person name="Zhou Y."/>
        </authorList>
    </citation>
    <scope>NUCLEOTIDE SEQUENCE</scope>
    <source>
        <strain evidence="7">CGMCC 1.12785</strain>
    </source>
</reference>
<dbReference type="PROSITE" id="PS50850">
    <property type="entry name" value="MFS"/>
    <property type="match status" value="1"/>
</dbReference>
<evidence type="ECO:0000256" key="3">
    <source>
        <dbReference type="ARBA" id="ARBA00022989"/>
    </source>
</evidence>
<dbReference type="RefSeq" id="WP_229745142.1">
    <property type="nucleotide sequence ID" value="NZ_BMFY01000011.1"/>
</dbReference>
<comment type="subcellular location">
    <subcellularLocation>
        <location evidence="1">Cell membrane</location>
        <topology evidence="1">Multi-pass membrane protein</topology>
    </subcellularLocation>
</comment>
<evidence type="ECO:0000313" key="7">
    <source>
        <dbReference type="EMBL" id="GGA21386.1"/>
    </source>
</evidence>